<evidence type="ECO:0000313" key="3">
    <source>
        <dbReference type="EMBL" id="KAK6328167.1"/>
    </source>
</evidence>
<protein>
    <submittedName>
        <fullName evidence="3">Uncharacterized protein</fullName>
    </submittedName>
</protein>
<dbReference type="AlphaFoldDB" id="A0AAN8MIT9"/>
<dbReference type="EMBL" id="JAGTTL010000001">
    <property type="protein sequence ID" value="KAK6328167.1"/>
    <property type="molecule type" value="Genomic_DNA"/>
</dbReference>
<name>A0AAN8MIT9_9TELE</name>
<keyword evidence="2" id="KW-0472">Membrane</keyword>
<dbReference type="Proteomes" id="UP001356427">
    <property type="component" value="Unassembled WGS sequence"/>
</dbReference>
<feature type="region of interest" description="Disordered" evidence="1">
    <location>
        <begin position="1"/>
        <end position="20"/>
    </location>
</feature>
<evidence type="ECO:0000256" key="2">
    <source>
        <dbReference type="SAM" id="Phobius"/>
    </source>
</evidence>
<evidence type="ECO:0000313" key="4">
    <source>
        <dbReference type="Proteomes" id="UP001356427"/>
    </source>
</evidence>
<evidence type="ECO:0000256" key="1">
    <source>
        <dbReference type="SAM" id="MobiDB-lite"/>
    </source>
</evidence>
<reference evidence="3 4" key="1">
    <citation type="submission" date="2021-04" db="EMBL/GenBank/DDBJ databases">
        <authorList>
            <person name="De Guttry C."/>
            <person name="Zahm M."/>
            <person name="Klopp C."/>
            <person name="Cabau C."/>
            <person name="Louis A."/>
            <person name="Berthelot C."/>
            <person name="Parey E."/>
            <person name="Roest Crollius H."/>
            <person name="Montfort J."/>
            <person name="Robinson-Rechavi M."/>
            <person name="Bucao C."/>
            <person name="Bouchez O."/>
            <person name="Gislard M."/>
            <person name="Lluch J."/>
            <person name="Milhes M."/>
            <person name="Lampietro C."/>
            <person name="Lopez Roques C."/>
            <person name="Donnadieu C."/>
            <person name="Braasch I."/>
            <person name="Desvignes T."/>
            <person name="Postlethwait J."/>
            <person name="Bobe J."/>
            <person name="Wedekind C."/>
            <person name="Guiguen Y."/>
        </authorList>
    </citation>
    <scope>NUCLEOTIDE SEQUENCE [LARGE SCALE GENOMIC DNA]</scope>
    <source>
        <strain evidence="3">Cs_M1</strain>
        <tissue evidence="3">Blood</tissue>
    </source>
</reference>
<feature type="compositionally biased region" description="Low complexity" evidence="1">
    <location>
        <begin position="1"/>
        <end position="10"/>
    </location>
</feature>
<feature type="transmembrane region" description="Helical" evidence="2">
    <location>
        <begin position="114"/>
        <end position="133"/>
    </location>
</feature>
<gene>
    <name evidence="3" type="ORF">J4Q44_G00001450</name>
</gene>
<proteinExistence type="predicted"/>
<comment type="caution">
    <text evidence="3">The sequence shown here is derived from an EMBL/GenBank/DDBJ whole genome shotgun (WGS) entry which is preliminary data.</text>
</comment>
<keyword evidence="4" id="KW-1185">Reference proteome</keyword>
<organism evidence="3 4">
    <name type="scientific">Coregonus suidteri</name>
    <dbReference type="NCBI Taxonomy" id="861788"/>
    <lineage>
        <taxon>Eukaryota</taxon>
        <taxon>Metazoa</taxon>
        <taxon>Chordata</taxon>
        <taxon>Craniata</taxon>
        <taxon>Vertebrata</taxon>
        <taxon>Euteleostomi</taxon>
        <taxon>Actinopterygii</taxon>
        <taxon>Neopterygii</taxon>
        <taxon>Teleostei</taxon>
        <taxon>Protacanthopterygii</taxon>
        <taxon>Salmoniformes</taxon>
        <taxon>Salmonidae</taxon>
        <taxon>Coregoninae</taxon>
        <taxon>Coregonus</taxon>
    </lineage>
</organism>
<sequence length="134" mass="14292">MLGGWRTQQSPTPPPSRPRQEPYCWGLTSSVFPVGLVLWMTALALGCVAGSGPDSGPPVGATGAMEGLHHIHLNHGGKRHHSVPIALRRWPAALLRAGHNALWCGGHRQIRQDYMVYGVVWGGVVLTAGHLGAI</sequence>
<keyword evidence="2" id="KW-1133">Transmembrane helix</keyword>
<keyword evidence="2" id="KW-0812">Transmembrane</keyword>
<accession>A0AAN8MIT9</accession>